<feature type="region of interest" description="Disordered" evidence="15">
    <location>
        <begin position="538"/>
        <end position="570"/>
    </location>
</feature>
<dbReference type="InterPro" id="IPR001394">
    <property type="entry name" value="Peptidase_C19_UCH"/>
</dbReference>
<keyword evidence="9 14" id="KW-0788">Thiol protease</keyword>
<evidence type="ECO:0000256" key="1">
    <source>
        <dbReference type="ARBA" id="ARBA00000707"/>
    </source>
</evidence>
<evidence type="ECO:0000256" key="2">
    <source>
        <dbReference type="ARBA" id="ARBA00009085"/>
    </source>
</evidence>
<keyword evidence="7 14" id="KW-0833">Ubl conjugation pathway</keyword>
<dbReference type="InterPro" id="IPR018200">
    <property type="entry name" value="USP_CS"/>
</dbReference>
<sequence length="910" mass="96158">MSQASAVGAIADVFIGAVEPPSDATAVHKSECAFSFVTPEDEGGLYLNMRTFTAVSEEFLVADAGGEDRTAAYLHMRSTKKAKTTKAAAELTKMAIGVEGGAPTEAVEWEHHYALVVMPGARRVELTGLLPHPELSDKVNMFISRLIEHDDASKQAEVKASSWEFKAATSAFAADLPVVERPPKISPDPSTWKCAMCDMRENLWLNLSTGLIGCGRRQWDGSGGNSHALEMFNETGKQYPLCVKLGTITAEGADVFSYHPSEDDLVVDPHLGEHLQRFGIDVMKLRKTDKSMAQLQLELNNSYEFDRIEEAGVTLTPASGAGLIGLKNLGNSCYVNSCLQILAAMPEFRARYLPHAAAIFSSIPARTAAEDVTAQVAKLAVALGTDKYVPAEAREGLPPLVPGASAEEAKAHREAAERLASIAYVAPSMLRNLLGRGHAAFSTMQQQDAEEYWGHLLDRLQREEQRQRASGAPGCDSLASTGGHLGALFEFEEETRLQCTTSATVRYTTGPARSIVLPIPEERATNKAEVEAAKAAGAAAASSEDAGAAGSVAKTARTGEGEGDAGSSSRAAAAAASAAAAPAGSAPQEVPLKVPFEACLEAMAADAFVPDLVSGATGKAEPHTKRTRFARFPPYLMLQMRRYTVGDDWQPKKVTAEVVVPEMLDISALRAGGGLQPGETAMPAAAATDAAASAAAAPEPDAGIVEQLMMLGLGSDNACKRAALAVDNANAEVAAGWLMEHMGDADINDPIAAPASAGGAAADEPPAALVETICAMGFEPAQAKRALRATDLDPERAVEWLFSHAGDEDNSPEQAPVTTEWAGRDGDGKYELFGIISHLGKNTGGGHYVAHVKKNGTWCIFNDRKVALSHSPPFGLGYLYFFRRLDAPGSLSDEPGKPRAVQPTCPVNAE</sequence>
<feature type="domain" description="UBA" evidence="16">
    <location>
        <begin position="699"/>
        <end position="741"/>
    </location>
</feature>
<dbReference type="PANTHER" id="PTHR24006">
    <property type="entry name" value="UBIQUITIN CARBOXYL-TERMINAL HYDROLASE"/>
    <property type="match status" value="1"/>
</dbReference>
<evidence type="ECO:0000256" key="8">
    <source>
        <dbReference type="ARBA" id="ARBA00022801"/>
    </source>
</evidence>
<comment type="catalytic activity">
    <reaction evidence="1 14">
        <text>Thiol-dependent hydrolysis of ester, thioester, amide, peptide and isopeptide bonds formed by the C-terminal Gly of ubiquitin (a 76-residue protein attached to proteins as an intracellular targeting signal).</text>
        <dbReference type="EC" id="3.4.19.12"/>
    </reaction>
</comment>
<evidence type="ECO:0000256" key="10">
    <source>
        <dbReference type="ARBA" id="ARBA00022833"/>
    </source>
</evidence>
<keyword evidence="6 13" id="KW-0863">Zinc-finger</keyword>
<dbReference type="InterPro" id="IPR028889">
    <property type="entry name" value="USP"/>
</dbReference>
<dbReference type="GO" id="GO:0005634">
    <property type="term" value="C:nucleus"/>
    <property type="evidence" value="ECO:0007669"/>
    <property type="project" value="TreeGrafter"/>
</dbReference>
<evidence type="ECO:0000256" key="7">
    <source>
        <dbReference type="ARBA" id="ARBA00022786"/>
    </source>
</evidence>
<dbReference type="SMART" id="SM00165">
    <property type="entry name" value="UBA"/>
    <property type="match status" value="2"/>
</dbReference>
<keyword evidence="10 12" id="KW-0862">Zinc</keyword>
<evidence type="ECO:0000256" key="15">
    <source>
        <dbReference type="SAM" id="MobiDB-lite"/>
    </source>
</evidence>
<dbReference type="PROSITE" id="PS50030">
    <property type="entry name" value="UBA"/>
    <property type="match status" value="2"/>
</dbReference>
<feature type="compositionally biased region" description="Low complexity" evidence="15">
    <location>
        <begin position="538"/>
        <end position="553"/>
    </location>
</feature>
<evidence type="ECO:0000256" key="12">
    <source>
        <dbReference type="PIRSR" id="PIRSR016308-3"/>
    </source>
</evidence>
<evidence type="ECO:0000256" key="6">
    <source>
        <dbReference type="ARBA" id="ARBA00022771"/>
    </source>
</evidence>
<dbReference type="Gene3D" id="3.90.70.10">
    <property type="entry name" value="Cysteine proteinases"/>
    <property type="match status" value="1"/>
</dbReference>
<evidence type="ECO:0000313" key="19">
    <source>
        <dbReference type="EMBL" id="KAA0148672.1"/>
    </source>
</evidence>
<evidence type="ECO:0000256" key="3">
    <source>
        <dbReference type="ARBA" id="ARBA00022670"/>
    </source>
</evidence>
<proteinExistence type="inferred from homology"/>
<dbReference type="Pfam" id="PF00627">
    <property type="entry name" value="UBA"/>
    <property type="match status" value="1"/>
</dbReference>
<dbReference type="SUPFAM" id="SSF46934">
    <property type="entry name" value="UBA-like"/>
    <property type="match status" value="1"/>
</dbReference>
<dbReference type="GO" id="GO:0016579">
    <property type="term" value="P:protein deubiquitination"/>
    <property type="evidence" value="ECO:0007669"/>
    <property type="project" value="InterPro"/>
</dbReference>
<dbReference type="InterPro" id="IPR050164">
    <property type="entry name" value="Peptidase_C19"/>
</dbReference>
<dbReference type="GO" id="GO:0005829">
    <property type="term" value="C:cytosol"/>
    <property type="evidence" value="ECO:0007669"/>
    <property type="project" value="TreeGrafter"/>
</dbReference>
<protein>
    <recommendedName>
        <fullName evidence="14">Ubiquitin carboxyl-terminal hydrolase</fullName>
        <ecNumber evidence="14">3.4.19.12</ecNumber>
    </recommendedName>
</protein>
<evidence type="ECO:0000256" key="11">
    <source>
        <dbReference type="PIRSR" id="PIRSR016308-1"/>
    </source>
</evidence>
<dbReference type="Proteomes" id="UP000325113">
    <property type="component" value="Unassembled WGS sequence"/>
</dbReference>
<dbReference type="InterPro" id="IPR038765">
    <property type="entry name" value="Papain-like_cys_pep_sf"/>
</dbReference>
<dbReference type="EMBL" id="VLTM01000144">
    <property type="protein sequence ID" value="KAA0148672.1"/>
    <property type="molecule type" value="Genomic_DNA"/>
</dbReference>
<comment type="caution">
    <text evidence="19">The sequence shown here is derived from an EMBL/GenBank/DDBJ whole genome shotgun (WGS) entry which is preliminary data.</text>
</comment>
<dbReference type="SUPFAM" id="SSF57850">
    <property type="entry name" value="RING/U-box"/>
    <property type="match status" value="1"/>
</dbReference>
<dbReference type="AlphaFoldDB" id="A0A5A8C6K4"/>
<dbReference type="GO" id="GO:0008270">
    <property type="term" value="F:zinc ion binding"/>
    <property type="evidence" value="ECO:0007669"/>
    <property type="project" value="UniProtKB-KW"/>
</dbReference>
<dbReference type="InterPro" id="IPR016652">
    <property type="entry name" value="Ubiquitinyl_hydrolase"/>
</dbReference>
<dbReference type="InterPro" id="IPR001607">
    <property type="entry name" value="Znf_UBP"/>
</dbReference>
<feature type="binding site" evidence="12">
    <location>
        <position position="214"/>
    </location>
    <ligand>
        <name>Zn(2+)</name>
        <dbReference type="ChEBI" id="CHEBI:29105"/>
    </ligand>
</feature>
<name>A0A5A8C6K4_CAFRO</name>
<dbReference type="PROSITE" id="PS00972">
    <property type="entry name" value="USP_1"/>
    <property type="match status" value="1"/>
</dbReference>
<evidence type="ECO:0000256" key="13">
    <source>
        <dbReference type="PROSITE-ProRule" id="PRU00502"/>
    </source>
</evidence>
<dbReference type="PROSITE" id="PS50235">
    <property type="entry name" value="USP_3"/>
    <property type="match status" value="1"/>
</dbReference>
<dbReference type="PROSITE" id="PS00973">
    <property type="entry name" value="USP_2"/>
    <property type="match status" value="1"/>
</dbReference>
<dbReference type="SUPFAM" id="SSF54001">
    <property type="entry name" value="Cysteine proteinases"/>
    <property type="match status" value="1"/>
</dbReference>
<keyword evidence="4 12" id="KW-0479">Metal-binding</keyword>
<comment type="similarity">
    <text evidence="2 14">Belongs to the peptidase C19 family.</text>
</comment>
<accession>A0A5A8C6K4</accession>
<dbReference type="Pfam" id="PF02148">
    <property type="entry name" value="zf-UBP"/>
    <property type="match status" value="1"/>
</dbReference>
<feature type="domain" description="UBP-type" evidence="18">
    <location>
        <begin position="169"/>
        <end position="282"/>
    </location>
</feature>
<evidence type="ECO:0000256" key="14">
    <source>
        <dbReference type="RuleBase" id="RU366025"/>
    </source>
</evidence>
<keyword evidence="3 14" id="KW-0645">Protease</keyword>
<keyword evidence="5" id="KW-0677">Repeat</keyword>
<reference evidence="19 20" key="1">
    <citation type="submission" date="2019-07" db="EMBL/GenBank/DDBJ databases">
        <title>Genomes of Cafeteria roenbergensis.</title>
        <authorList>
            <person name="Fischer M.G."/>
            <person name="Hackl T."/>
            <person name="Roman M."/>
        </authorList>
    </citation>
    <scope>NUCLEOTIDE SEQUENCE [LARGE SCALE GENOMIC DNA]</scope>
    <source>
        <strain evidence="19 20">Cflag</strain>
    </source>
</reference>
<dbReference type="CDD" id="cd14386">
    <property type="entry name" value="UBA2_UBP5"/>
    <property type="match status" value="1"/>
</dbReference>
<keyword evidence="8 14" id="KW-0378">Hydrolase</keyword>
<organism evidence="19 20">
    <name type="scientific">Cafeteria roenbergensis</name>
    <name type="common">Marine flagellate</name>
    <dbReference type="NCBI Taxonomy" id="33653"/>
    <lineage>
        <taxon>Eukaryota</taxon>
        <taxon>Sar</taxon>
        <taxon>Stramenopiles</taxon>
        <taxon>Bigyra</taxon>
        <taxon>Opalozoa</taxon>
        <taxon>Bicosoecida</taxon>
        <taxon>Cafeteriaceae</taxon>
        <taxon>Cafeteria</taxon>
    </lineage>
</organism>
<dbReference type="InterPro" id="IPR013083">
    <property type="entry name" value="Znf_RING/FYVE/PHD"/>
</dbReference>
<dbReference type="FunFam" id="3.30.40.10:FF:000026">
    <property type="entry name" value="Ubiquitin carboxyl-terminal hydrolase"/>
    <property type="match status" value="1"/>
</dbReference>
<dbReference type="PANTHER" id="PTHR24006:SF664">
    <property type="entry name" value="UBIQUITIN CARBOXYL-TERMINAL HYDROLASE"/>
    <property type="match status" value="1"/>
</dbReference>
<dbReference type="Pfam" id="PF00443">
    <property type="entry name" value="UCH"/>
    <property type="match status" value="1"/>
</dbReference>
<dbReference type="FunFam" id="1.10.8.10:FF:000086">
    <property type="entry name" value="Ubiquitin carboxyl-terminal hydrolase"/>
    <property type="match status" value="1"/>
</dbReference>
<feature type="binding site" evidence="12">
    <location>
        <position position="227"/>
    </location>
    <ligand>
        <name>Zn(2+)</name>
        <dbReference type="ChEBI" id="CHEBI:29105"/>
    </ligand>
</feature>
<evidence type="ECO:0000259" key="17">
    <source>
        <dbReference type="PROSITE" id="PS50235"/>
    </source>
</evidence>
<evidence type="ECO:0000313" key="20">
    <source>
        <dbReference type="Proteomes" id="UP000325113"/>
    </source>
</evidence>
<evidence type="ECO:0000259" key="18">
    <source>
        <dbReference type="PROSITE" id="PS50271"/>
    </source>
</evidence>
<feature type="domain" description="USP" evidence="17">
    <location>
        <begin position="324"/>
        <end position="885"/>
    </location>
</feature>
<evidence type="ECO:0000259" key="16">
    <source>
        <dbReference type="PROSITE" id="PS50030"/>
    </source>
</evidence>
<feature type="active site" description="Proton acceptor" evidence="11">
    <location>
        <position position="847"/>
    </location>
</feature>
<dbReference type="SMART" id="SM00290">
    <property type="entry name" value="ZnF_UBP"/>
    <property type="match status" value="1"/>
</dbReference>
<feature type="domain" description="UBA" evidence="16">
    <location>
        <begin position="761"/>
        <end position="804"/>
    </location>
</feature>
<dbReference type="Gene3D" id="3.30.40.10">
    <property type="entry name" value="Zinc/RING finger domain, C3HC4 (zinc finger)"/>
    <property type="match status" value="2"/>
</dbReference>
<dbReference type="Gene3D" id="1.10.8.10">
    <property type="entry name" value="DNA helicase RuvA subunit, C-terminal domain"/>
    <property type="match status" value="2"/>
</dbReference>
<dbReference type="PIRSF" id="PIRSF016308">
    <property type="entry name" value="UBP"/>
    <property type="match status" value="1"/>
</dbReference>
<dbReference type="PROSITE" id="PS50271">
    <property type="entry name" value="ZF_UBP"/>
    <property type="match status" value="1"/>
</dbReference>
<dbReference type="EC" id="3.4.19.12" evidence="14"/>
<evidence type="ECO:0000256" key="9">
    <source>
        <dbReference type="ARBA" id="ARBA00022807"/>
    </source>
</evidence>
<evidence type="ECO:0000256" key="5">
    <source>
        <dbReference type="ARBA" id="ARBA00022737"/>
    </source>
</evidence>
<dbReference type="Pfam" id="PF17807">
    <property type="entry name" value="zf-UBP_var"/>
    <property type="match status" value="1"/>
</dbReference>
<dbReference type="GO" id="GO:0006508">
    <property type="term" value="P:proteolysis"/>
    <property type="evidence" value="ECO:0007669"/>
    <property type="project" value="UniProtKB-KW"/>
</dbReference>
<dbReference type="InterPro" id="IPR015940">
    <property type="entry name" value="UBA"/>
</dbReference>
<feature type="active site" description="Nucleophile" evidence="11">
    <location>
        <position position="333"/>
    </location>
</feature>
<feature type="binding site" evidence="12">
    <location>
        <position position="194"/>
    </location>
    <ligand>
        <name>Zn(2+)</name>
        <dbReference type="ChEBI" id="CHEBI:29105"/>
    </ligand>
</feature>
<feature type="binding site" evidence="12">
    <location>
        <position position="197"/>
    </location>
    <ligand>
        <name>Zn(2+)</name>
        <dbReference type="ChEBI" id="CHEBI:29105"/>
    </ligand>
</feature>
<dbReference type="GO" id="GO:0004843">
    <property type="term" value="F:cysteine-type deubiquitinase activity"/>
    <property type="evidence" value="ECO:0007669"/>
    <property type="project" value="UniProtKB-UniRule"/>
</dbReference>
<dbReference type="InterPro" id="IPR041432">
    <property type="entry name" value="UBP13_Znf-UBP_var"/>
</dbReference>
<dbReference type="InterPro" id="IPR009060">
    <property type="entry name" value="UBA-like_sf"/>
</dbReference>
<gene>
    <name evidence="19" type="ORF">FNF31_07350</name>
</gene>
<evidence type="ECO:0000256" key="4">
    <source>
        <dbReference type="ARBA" id="ARBA00022723"/>
    </source>
</evidence>